<feature type="domain" description="Ketoreductase" evidence="3">
    <location>
        <begin position="4"/>
        <end position="170"/>
    </location>
</feature>
<dbReference type="PANTHER" id="PTHR43477">
    <property type="entry name" value="DIHYDROANTICAPSIN 7-DEHYDROGENASE"/>
    <property type="match status" value="1"/>
</dbReference>
<keyword evidence="5" id="KW-1185">Reference proteome</keyword>
<dbReference type="RefSeq" id="WP_099151512.1">
    <property type="nucleotide sequence ID" value="NZ_PDUD01000023.1"/>
</dbReference>
<keyword evidence="2" id="KW-0560">Oxidoreductase</keyword>
<dbReference type="OrthoDB" id="9803333at2"/>
<name>A0A2D0N904_FLAN2</name>
<comment type="similarity">
    <text evidence="1">Belongs to the short-chain dehydrogenases/reductases (SDR) family.</text>
</comment>
<dbReference type="GO" id="GO:0016491">
    <property type="term" value="F:oxidoreductase activity"/>
    <property type="evidence" value="ECO:0007669"/>
    <property type="project" value="UniProtKB-KW"/>
</dbReference>
<dbReference type="Proteomes" id="UP000223913">
    <property type="component" value="Unassembled WGS sequence"/>
</dbReference>
<dbReference type="PRINTS" id="PR00081">
    <property type="entry name" value="GDHRDH"/>
</dbReference>
<evidence type="ECO:0000256" key="1">
    <source>
        <dbReference type="ARBA" id="ARBA00006484"/>
    </source>
</evidence>
<organism evidence="4 5">
    <name type="scientific">Flavilitoribacter nigricans (strain ATCC 23147 / DSM 23189 / NBRC 102662 / NCIMB 1420 / SS-2)</name>
    <name type="common">Lewinella nigricans</name>
    <dbReference type="NCBI Taxonomy" id="1122177"/>
    <lineage>
        <taxon>Bacteria</taxon>
        <taxon>Pseudomonadati</taxon>
        <taxon>Bacteroidota</taxon>
        <taxon>Saprospiria</taxon>
        <taxon>Saprospirales</taxon>
        <taxon>Lewinellaceae</taxon>
        <taxon>Flavilitoribacter</taxon>
    </lineage>
</organism>
<dbReference type="SMART" id="SM00822">
    <property type="entry name" value="PKS_KR"/>
    <property type="match status" value="1"/>
</dbReference>
<evidence type="ECO:0000313" key="4">
    <source>
        <dbReference type="EMBL" id="PHN04967.1"/>
    </source>
</evidence>
<dbReference type="AlphaFoldDB" id="A0A2D0N904"/>
<dbReference type="EMBL" id="PDUD01000023">
    <property type="protein sequence ID" value="PHN04967.1"/>
    <property type="molecule type" value="Genomic_DNA"/>
</dbReference>
<protein>
    <submittedName>
        <fullName evidence="4">Oxidoreductase</fullName>
    </submittedName>
</protein>
<dbReference type="SUPFAM" id="SSF51735">
    <property type="entry name" value="NAD(P)-binding Rossmann-fold domains"/>
    <property type="match status" value="1"/>
</dbReference>
<dbReference type="CDD" id="cd05233">
    <property type="entry name" value="SDR_c"/>
    <property type="match status" value="1"/>
</dbReference>
<dbReference type="InterPro" id="IPR051122">
    <property type="entry name" value="SDR_DHRS6-like"/>
</dbReference>
<dbReference type="InterPro" id="IPR036291">
    <property type="entry name" value="NAD(P)-bd_dom_sf"/>
</dbReference>
<accession>A0A2D0N904</accession>
<dbReference type="InterPro" id="IPR057326">
    <property type="entry name" value="KR_dom"/>
</dbReference>
<dbReference type="PANTHER" id="PTHR43477:SF1">
    <property type="entry name" value="DIHYDROANTICAPSIN 7-DEHYDROGENASE"/>
    <property type="match status" value="1"/>
</dbReference>
<dbReference type="Gene3D" id="3.40.50.720">
    <property type="entry name" value="NAD(P)-binding Rossmann-like Domain"/>
    <property type="match status" value="1"/>
</dbReference>
<proteinExistence type="inferred from homology"/>
<dbReference type="InterPro" id="IPR002347">
    <property type="entry name" value="SDR_fam"/>
</dbReference>
<evidence type="ECO:0000259" key="3">
    <source>
        <dbReference type="SMART" id="SM00822"/>
    </source>
</evidence>
<reference evidence="4 5" key="1">
    <citation type="submission" date="2017-10" db="EMBL/GenBank/DDBJ databases">
        <title>The draft genome sequence of Lewinella nigricans NBRC 102662.</title>
        <authorList>
            <person name="Wang K."/>
        </authorList>
    </citation>
    <scope>NUCLEOTIDE SEQUENCE [LARGE SCALE GENOMIC DNA]</scope>
    <source>
        <strain evidence="4 5">NBRC 102662</strain>
    </source>
</reference>
<dbReference type="Pfam" id="PF13561">
    <property type="entry name" value="adh_short_C2"/>
    <property type="match status" value="1"/>
</dbReference>
<evidence type="ECO:0000313" key="5">
    <source>
        <dbReference type="Proteomes" id="UP000223913"/>
    </source>
</evidence>
<sequence length="232" mass="24859">MEDKNYLVVGGSSGIGLALVEQLQAGGASVWVWSRTGDALQQMDRVHHQAVDVEGDEFPVSDLPDQLDGVAYCPGTINLKPFRSLDPAQFQTDWHINVLGAVKVLQAVEKKLKKAGTASVVLFSTVAVGRGMPFHASVAAAKGAIEGLGRSLAAEWAPRIRVNIVAPSLTDTPLAERLLSSEERKKSAAERHPLKRYAQPQEIAKLALYLLGPDSQWITGQVMGIDGGLSTI</sequence>
<evidence type="ECO:0000256" key="2">
    <source>
        <dbReference type="ARBA" id="ARBA00023002"/>
    </source>
</evidence>
<gene>
    <name evidence="4" type="ORF">CRP01_18220</name>
</gene>
<comment type="caution">
    <text evidence="4">The sequence shown here is derived from an EMBL/GenBank/DDBJ whole genome shotgun (WGS) entry which is preliminary data.</text>
</comment>